<evidence type="ECO:0000256" key="1">
    <source>
        <dbReference type="SAM" id="MobiDB-lite"/>
    </source>
</evidence>
<protein>
    <recommendedName>
        <fullName evidence="2">Reverse transcriptase domain-containing protein</fullName>
    </recommendedName>
</protein>
<proteinExistence type="predicted"/>
<dbReference type="PROSITE" id="PS50878">
    <property type="entry name" value="RT_POL"/>
    <property type="match status" value="1"/>
</dbReference>
<feature type="compositionally biased region" description="Basic residues" evidence="1">
    <location>
        <begin position="209"/>
        <end position="220"/>
    </location>
</feature>
<evidence type="ECO:0000313" key="3">
    <source>
        <dbReference type="EMBL" id="KAK1607925.1"/>
    </source>
</evidence>
<sequence>MFSLVMDEVAKDIQGDIPWCMLFADDVVLVDEIRAGVNKKLDLWMQTLESKGFRLSSTKTKYMRCDISGVGDEDGDVSLEGKIVPKRDTFLYLGSMLQSNGDIDEDVCHRINVGWMKWRQASGILCDKKVPQKLKDLVNGQVPRVARLAHCLRVRPHHPTTRPAPPCALRPPANSTRHKRARWPPPNSCYAAQHATTARPCSSNPARSPRTRAAKLRSQRRLCQSRSTLALGQLTKQASACTNQRPSRPILARPSCASLHARSSSTTTRLPPHAPLAAAPLAPRGPAPHSKRRAAPSSNPRSKPGPNRENLLGPERDRTATGWSGQESG</sequence>
<feature type="compositionally biased region" description="Polar residues" evidence="1">
    <location>
        <begin position="234"/>
        <end position="246"/>
    </location>
</feature>
<feature type="domain" description="Reverse transcriptase" evidence="2">
    <location>
        <begin position="1"/>
        <end position="97"/>
    </location>
</feature>
<evidence type="ECO:0000259" key="2">
    <source>
        <dbReference type="PROSITE" id="PS50878"/>
    </source>
</evidence>
<dbReference type="PANTHER" id="PTHR46238:SF11">
    <property type="entry name" value="AGAMOUS-LIKE MADS-BOX PROTEIN AGL16"/>
    <property type="match status" value="1"/>
</dbReference>
<organism evidence="3 4">
    <name type="scientific">Lolium multiflorum</name>
    <name type="common">Italian ryegrass</name>
    <name type="synonym">Lolium perenne subsp. multiflorum</name>
    <dbReference type="NCBI Taxonomy" id="4521"/>
    <lineage>
        <taxon>Eukaryota</taxon>
        <taxon>Viridiplantae</taxon>
        <taxon>Streptophyta</taxon>
        <taxon>Embryophyta</taxon>
        <taxon>Tracheophyta</taxon>
        <taxon>Spermatophyta</taxon>
        <taxon>Magnoliopsida</taxon>
        <taxon>Liliopsida</taxon>
        <taxon>Poales</taxon>
        <taxon>Poaceae</taxon>
        <taxon>BOP clade</taxon>
        <taxon>Pooideae</taxon>
        <taxon>Poodae</taxon>
        <taxon>Poeae</taxon>
        <taxon>Poeae Chloroplast Group 2 (Poeae type)</taxon>
        <taxon>Loliodinae</taxon>
        <taxon>Loliinae</taxon>
        <taxon>Lolium</taxon>
    </lineage>
</organism>
<reference evidence="3" key="1">
    <citation type="submission" date="2023-07" db="EMBL/GenBank/DDBJ databases">
        <title>A chromosome-level genome assembly of Lolium multiflorum.</title>
        <authorList>
            <person name="Chen Y."/>
            <person name="Copetti D."/>
            <person name="Kolliker R."/>
            <person name="Studer B."/>
        </authorList>
    </citation>
    <scope>NUCLEOTIDE SEQUENCE</scope>
    <source>
        <strain evidence="3">02402/16</strain>
        <tissue evidence="3">Leaf</tissue>
    </source>
</reference>
<feature type="compositionally biased region" description="Polar residues" evidence="1">
    <location>
        <begin position="194"/>
        <end position="206"/>
    </location>
</feature>
<name>A0AAD8VKC2_LOLMU</name>
<dbReference type="InterPro" id="IPR000477">
    <property type="entry name" value="RT_dom"/>
</dbReference>
<keyword evidence="4" id="KW-1185">Reference proteome</keyword>
<accession>A0AAD8VKC2</accession>
<dbReference type="Proteomes" id="UP001231189">
    <property type="component" value="Unassembled WGS sequence"/>
</dbReference>
<comment type="caution">
    <text evidence="3">The sequence shown here is derived from an EMBL/GenBank/DDBJ whole genome shotgun (WGS) entry which is preliminary data.</text>
</comment>
<dbReference type="AlphaFoldDB" id="A0AAD8VKC2"/>
<feature type="compositionally biased region" description="Low complexity" evidence="1">
    <location>
        <begin position="269"/>
        <end position="288"/>
    </location>
</feature>
<feature type="region of interest" description="Disordered" evidence="1">
    <location>
        <begin position="156"/>
        <end position="221"/>
    </location>
</feature>
<feature type="region of interest" description="Disordered" evidence="1">
    <location>
        <begin position="234"/>
        <end position="329"/>
    </location>
</feature>
<gene>
    <name evidence="3" type="ORF">QYE76_031598</name>
</gene>
<dbReference type="EMBL" id="JAUUTY010000007">
    <property type="protein sequence ID" value="KAK1607925.1"/>
    <property type="molecule type" value="Genomic_DNA"/>
</dbReference>
<dbReference type="PANTHER" id="PTHR46238">
    <property type="entry name" value="REVERSE TRANSCRIPTASE DOMAIN-CONTAINING PROTEIN"/>
    <property type="match status" value="1"/>
</dbReference>
<evidence type="ECO:0000313" key="4">
    <source>
        <dbReference type="Proteomes" id="UP001231189"/>
    </source>
</evidence>